<dbReference type="EC" id="5.2.1.8" evidence="7"/>
<name>A0A5C5VJH7_9BACT</name>
<keyword evidence="3 8" id="KW-0732">Signal</keyword>
<evidence type="ECO:0000256" key="8">
    <source>
        <dbReference type="SAM" id="SignalP"/>
    </source>
</evidence>
<dbReference type="PANTHER" id="PTHR43811">
    <property type="entry name" value="FKBP-TYPE PEPTIDYL-PROLYL CIS-TRANS ISOMERASE FKPA"/>
    <property type="match status" value="1"/>
</dbReference>
<dbReference type="InterPro" id="IPR036944">
    <property type="entry name" value="PPIase_FKBP_N_sf"/>
</dbReference>
<evidence type="ECO:0000256" key="1">
    <source>
        <dbReference type="ARBA" id="ARBA00000971"/>
    </source>
</evidence>
<comment type="catalytic activity">
    <reaction evidence="1 6 7">
        <text>[protein]-peptidylproline (omega=180) = [protein]-peptidylproline (omega=0)</text>
        <dbReference type="Rhea" id="RHEA:16237"/>
        <dbReference type="Rhea" id="RHEA-COMP:10747"/>
        <dbReference type="Rhea" id="RHEA-COMP:10748"/>
        <dbReference type="ChEBI" id="CHEBI:83833"/>
        <dbReference type="ChEBI" id="CHEBI:83834"/>
        <dbReference type="EC" id="5.2.1.8"/>
    </reaction>
</comment>
<keyword evidence="11" id="KW-1185">Reference proteome</keyword>
<evidence type="ECO:0000256" key="5">
    <source>
        <dbReference type="ARBA" id="ARBA00023235"/>
    </source>
</evidence>
<comment type="caution">
    <text evidence="10">The sequence shown here is derived from an EMBL/GenBank/DDBJ whole genome shotgun (WGS) entry which is preliminary data.</text>
</comment>
<dbReference type="GO" id="GO:0003755">
    <property type="term" value="F:peptidyl-prolyl cis-trans isomerase activity"/>
    <property type="evidence" value="ECO:0007669"/>
    <property type="project" value="UniProtKB-UniRule"/>
</dbReference>
<reference evidence="10 11" key="1">
    <citation type="submission" date="2019-02" db="EMBL/GenBank/DDBJ databases">
        <title>Deep-cultivation of Planctomycetes and their phenomic and genomic characterization uncovers novel biology.</title>
        <authorList>
            <person name="Wiegand S."/>
            <person name="Jogler M."/>
            <person name="Boedeker C."/>
            <person name="Pinto D."/>
            <person name="Vollmers J."/>
            <person name="Rivas-Marin E."/>
            <person name="Kohn T."/>
            <person name="Peeters S.H."/>
            <person name="Heuer A."/>
            <person name="Rast P."/>
            <person name="Oberbeckmann S."/>
            <person name="Bunk B."/>
            <person name="Jeske O."/>
            <person name="Meyerdierks A."/>
            <person name="Storesund J.E."/>
            <person name="Kallscheuer N."/>
            <person name="Luecker S."/>
            <person name="Lage O.M."/>
            <person name="Pohl T."/>
            <person name="Merkel B.J."/>
            <person name="Hornburger P."/>
            <person name="Mueller R.-W."/>
            <person name="Bruemmer F."/>
            <person name="Labrenz M."/>
            <person name="Spormann A.M."/>
            <person name="Op Den Camp H."/>
            <person name="Overmann J."/>
            <person name="Amann R."/>
            <person name="Jetten M.S.M."/>
            <person name="Mascher T."/>
            <person name="Medema M.H."/>
            <person name="Devos D.P."/>
            <person name="Kaster A.-K."/>
            <person name="Ovreas L."/>
            <person name="Rohde M."/>
            <person name="Galperin M.Y."/>
            <person name="Jogler C."/>
        </authorList>
    </citation>
    <scope>NUCLEOTIDE SEQUENCE [LARGE SCALE GENOMIC DNA]</scope>
    <source>
        <strain evidence="10 11">KOR34</strain>
    </source>
</reference>
<evidence type="ECO:0000256" key="3">
    <source>
        <dbReference type="ARBA" id="ARBA00022729"/>
    </source>
</evidence>
<dbReference type="InterPro" id="IPR046357">
    <property type="entry name" value="PPIase_dom_sf"/>
</dbReference>
<dbReference type="InterPro" id="IPR001179">
    <property type="entry name" value="PPIase_FKBP_dom"/>
</dbReference>
<keyword evidence="4 6" id="KW-0697">Rotamase</keyword>
<dbReference type="Proteomes" id="UP000316714">
    <property type="component" value="Unassembled WGS sequence"/>
</dbReference>
<evidence type="ECO:0000313" key="11">
    <source>
        <dbReference type="Proteomes" id="UP000316714"/>
    </source>
</evidence>
<evidence type="ECO:0000256" key="4">
    <source>
        <dbReference type="ARBA" id="ARBA00023110"/>
    </source>
</evidence>
<dbReference type="Pfam" id="PF00254">
    <property type="entry name" value="FKBP_C"/>
    <property type="match status" value="1"/>
</dbReference>
<evidence type="ECO:0000256" key="6">
    <source>
        <dbReference type="PROSITE-ProRule" id="PRU00277"/>
    </source>
</evidence>
<dbReference type="PANTHER" id="PTHR43811:SF57">
    <property type="entry name" value="FKBP-TYPE PEPTIDYL-PROLYL CIS-TRANS ISOMERASE FKPA-RELATED"/>
    <property type="match status" value="1"/>
</dbReference>
<feature type="domain" description="PPIase FKBP-type" evidence="9">
    <location>
        <begin position="158"/>
        <end position="244"/>
    </location>
</feature>
<comment type="similarity">
    <text evidence="2 7">Belongs to the FKBP-type PPIase family.</text>
</comment>
<evidence type="ECO:0000313" key="10">
    <source>
        <dbReference type="EMBL" id="TWT38231.1"/>
    </source>
</evidence>
<feature type="signal peptide" evidence="8">
    <location>
        <begin position="1"/>
        <end position="26"/>
    </location>
</feature>
<evidence type="ECO:0000259" key="9">
    <source>
        <dbReference type="PROSITE" id="PS50059"/>
    </source>
</evidence>
<dbReference type="Pfam" id="PF01346">
    <property type="entry name" value="FKBP_N"/>
    <property type="match status" value="1"/>
</dbReference>
<proteinExistence type="inferred from homology"/>
<evidence type="ECO:0000256" key="2">
    <source>
        <dbReference type="ARBA" id="ARBA00006577"/>
    </source>
</evidence>
<keyword evidence="5 6" id="KW-0413">Isomerase</keyword>
<dbReference type="OrthoDB" id="280278at2"/>
<protein>
    <recommendedName>
        <fullName evidence="7">Peptidyl-prolyl cis-trans isomerase</fullName>
        <ecNumber evidence="7">5.2.1.8</ecNumber>
    </recommendedName>
</protein>
<dbReference type="Gene3D" id="1.10.287.460">
    <property type="entry name" value="Peptidyl-prolyl cis-trans isomerase, FKBP-type, N-terminal domain"/>
    <property type="match status" value="1"/>
</dbReference>
<gene>
    <name evidence="10" type="primary">mip</name>
    <name evidence="10" type="ORF">KOR34_32000</name>
</gene>
<dbReference type="GO" id="GO:0006457">
    <property type="term" value="P:protein folding"/>
    <property type="evidence" value="ECO:0007669"/>
    <property type="project" value="InterPro"/>
</dbReference>
<dbReference type="FunFam" id="3.10.50.40:FF:000045">
    <property type="entry name" value="Peptidyl-prolyl cis-trans isomerase"/>
    <property type="match status" value="1"/>
</dbReference>
<dbReference type="PROSITE" id="PS50059">
    <property type="entry name" value="FKBP_PPIASE"/>
    <property type="match status" value="1"/>
</dbReference>
<evidence type="ECO:0000256" key="7">
    <source>
        <dbReference type="RuleBase" id="RU003915"/>
    </source>
</evidence>
<organism evidence="10 11">
    <name type="scientific">Posidoniimonas corsicana</name>
    <dbReference type="NCBI Taxonomy" id="1938618"/>
    <lineage>
        <taxon>Bacteria</taxon>
        <taxon>Pseudomonadati</taxon>
        <taxon>Planctomycetota</taxon>
        <taxon>Planctomycetia</taxon>
        <taxon>Pirellulales</taxon>
        <taxon>Lacipirellulaceae</taxon>
        <taxon>Posidoniimonas</taxon>
    </lineage>
</organism>
<dbReference type="Gene3D" id="3.10.50.40">
    <property type="match status" value="1"/>
</dbReference>
<dbReference type="EMBL" id="SIHJ01000001">
    <property type="protein sequence ID" value="TWT38231.1"/>
    <property type="molecule type" value="Genomic_DNA"/>
</dbReference>
<sequence length="245" mass="26387" precursor="true">MRRRWHALVGPILLTAAAGQPLSATAQDPLPAGRPGATAQQPTFEQDVSYAIGLFMGRDLLQKQVPVDPNHLMAGIRDALTKAQPRMSNEQIQAVMTRFDQQMNERAQKEMASESEKNKEAGAAFLADNAKKDGIQTTASGLQYRVLEEGTGDSPTASSTVSCHYEGTLIDGTVFDSSYKRGAPAEFPVNGVISGWTEMLQLMKEGGKVEVFIPSNLAYGERGAPPVIGPGATLVFKIELLKVLQ</sequence>
<feature type="chain" id="PRO_5022832316" description="Peptidyl-prolyl cis-trans isomerase" evidence="8">
    <location>
        <begin position="27"/>
        <end position="245"/>
    </location>
</feature>
<dbReference type="AlphaFoldDB" id="A0A5C5VJH7"/>
<dbReference type="InterPro" id="IPR000774">
    <property type="entry name" value="PPIase_FKBP_N"/>
</dbReference>
<dbReference type="SUPFAM" id="SSF54534">
    <property type="entry name" value="FKBP-like"/>
    <property type="match status" value="1"/>
</dbReference>
<accession>A0A5C5VJH7</accession>